<comment type="caution">
    <text evidence="1">The sequence shown here is derived from an EMBL/GenBank/DDBJ whole genome shotgun (WGS) entry which is preliminary data.</text>
</comment>
<organism evidence="1 2">
    <name type="scientific">Coemansia helicoidea</name>
    <dbReference type="NCBI Taxonomy" id="1286919"/>
    <lineage>
        <taxon>Eukaryota</taxon>
        <taxon>Fungi</taxon>
        <taxon>Fungi incertae sedis</taxon>
        <taxon>Zoopagomycota</taxon>
        <taxon>Kickxellomycotina</taxon>
        <taxon>Kickxellomycetes</taxon>
        <taxon>Kickxellales</taxon>
        <taxon>Kickxellaceae</taxon>
        <taxon>Coemansia</taxon>
    </lineage>
</organism>
<evidence type="ECO:0000313" key="1">
    <source>
        <dbReference type="EMBL" id="KAJ2808440.1"/>
    </source>
</evidence>
<evidence type="ECO:0000313" key="2">
    <source>
        <dbReference type="Proteomes" id="UP001140087"/>
    </source>
</evidence>
<keyword evidence="2" id="KW-1185">Reference proteome</keyword>
<proteinExistence type="predicted"/>
<reference evidence="1" key="1">
    <citation type="submission" date="2022-07" db="EMBL/GenBank/DDBJ databases">
        <title>Phylogenomic reconstructions and comparative analyses of Kickxellomycotina fungi.</title>
        <authorList>
            <person name="Reynolds N.K."/>
            <person name="Stajich J.E."/>
            <person name="Barry K."/>
            <person name="Grigoriev I.V."/>
            <person name="Crous P."/>
            <person name="Smith M.E."/>
        </authorList>
    </citation>
    <scope>NUCLEOTIDE SEQUENCE</scope>
    <source>
        <strain evidence="1">BCRC 34780</strain>
    </source>
</reference>
<dbReference type="EMBL" id="JANBUN010000001">
    <property type="protein sequence ID" value="KAJ2808440.1"/>
    <property type="molecule type" value="Genomic_DNA"/>
</dbReference>
<dbReference type="Proteomes" id="UP001140087">
    <property type="component" value="Unassembled WGS sequence"/>
</dbReference>
<protein>
    <submittedName>
        <fullName evidence="1">Uncharacterized protein</fullName>
    </submittedName>
</protein>
<gene>
    <name evidence="1" type="ORF">H4R21_000029</name>
</gene>
<sequence>MRRSRDAHTALCKPFKSPARATTAAAAAATAAGEAEPAAAPVTPTRPSAKRAVVPGSAPPPLRRVVAGRTPQAKRTRVEPQSAPATKRPKLAAGDPEIQRLVREQTALQRQAAQIRQEAALVERCLALQKKSDKQVVDALVAKWQIACARACDDLFELLKPAMEAQREAARLGFAPQGWSDDAPAADRPATPQRGGSADEQPESPAAHVHDGGGGEEEEEIDIAYMLKRFGIDPDLF</sequence>
<name>A0ACC1LH78_9FUNG</name>
<accession>A0ACC1LH78</accession>